<dbReference type="PANTHER" id="PTHR46494:SF3">
    <property type="entry name" value="ZINC TRANSPORT PROTEIN ZNTB"/>
    <property type="match status" value="1"/>
</dbReference>
<comment type="similarity">
    <text evidence="2">Belongs to the CorA metal ion transporter (MIT) (TC 1.A.35) family.</text>
</comment>
<dbReference type="InterPro" id="IPR002523">
    <property type="entry name" value="MgTranspt_CorA/ZnTranspt_ZntB"/>
</dbReference>
<feature type="transmembrane region" description="Helical" evidence="11">
    <location>
        <begin position="276"/>
        <end position="298"/>
    </location>
</feature>
<evidence type="ECO:0000313" key="12">
    <source>
        <dbReference type="EMBL" id="MFC5064757.1"/>
    </source>
</evidence>
<evidence type="ECO:0000256" key="6">
    <source>
        <dbReference type="ARBA" id="ARBA00022692"/>
    </source>
</evidence>
<evidence type="ECO:0000256" key="9">
    <source>
        <dbReference type="ARBA" id="ARBA00023065"/>
    </source>
</evidence>
<evidence type="ECO:0000256" key="1">
    <source>
        <dbReference type="ARBA" id="ARBA00004651"/>
    </source>
</evidence>
<accession>A0ABV9YS79</accession>
<proteinExistence type="inferred from homology"/>
<dbReference type="RefSeq" id="WP_378038097.1">
    <property type="nucleotide sequence ID" value="NZ_JBHSIV010000026.1"/>
</dbReference>
<keyword evidence="5" id="KW-0997">Cell inner membrane</keyword>
<protein>
    <submittedName>
        <fullName evidence="12">Magnesium transporter CorA family protein</fullName>
    </submittedName>
</protein>
<keyword evidence="9" id="KW-0406">Ion transport</keyword>
<dbReference type="InterPro" id="IPR045861">
    <property type="entry name" value="CorA_cytoplasmic_dom"/>
</dbReference>
<evidence type="ECO:0000256" key="10">
    <source>
        <dbReference type="ARBA" id="ARBA00023136"/>
    </source>
</evidence>
<keyword evidence="7" id="KW-0862">Zinc</keyword>
<dbReference type="InterPro" id="IPR045863">
    <property type="entry name" value="CorA_TM1_TM2"/>
</dbReference>
<evidence type="ECO:0000256" key="4">
    <source>
        <dbReference type="ARBA" id="ARBA00022475"/>
    </source>
</evidence>
<evidence type="ECO:0000256" key="5">
    <source>
        <dbReference type="ARBA" id="ARBA00022519"/>
    </source>
</evidence>
<evidence type="ECO:0000313" key="13">
    <source>
        <dbReference type="Proteomes" id="UP001595947"/>
    </source>
</evidence>
<keyword evidence="8 11" id="KW-1133">Transmembrane helix</keyword>
<dbReference type="Proteomes" id="UP001595947">
    <property type="component" value="Unassembled WGS sequence"/>
</dbReference>
<dbReference type="SUPFAM" id="SSF143865">
    <property type="entry name" value="CorA soluble domain-like"/>
    <property type="match status" value="1"/>
</dbReference>
<dbReference type="Pfam" id="PF01544">
    <property type="entry name" value="CorA"/>
    <property type="match status" value="1"/>
</dbReference>
<keyword evidence="10 11" id="KW-0472">Membrane</keyword>
<dbReference type="EMBL" id="JBHSIV010000026">
    <property type="protein sequence ID" value="MFC5064757.1"/>
    <property type="molecule type" value="Genomic_DNA"/>
</dbReference>
<evidence type="ECO:0000256" key="7">
    <source>
        <dbReference type="ARBA" id="ARBA00022833"/>
    </source>
</evidence>
<sequence length="313" mass="34651">MRLLDEIDVTELGELQTRGEPAWIDLRDPDEAELTAVAQALGLHQLALEDSLEFGQRPKVDRYDDQLLLVLFGMDVAEDGTPRQVEVHVHVLAGHVLTVSRTPPAQLERVRRSLDRGAGCSRAELVYRVIDAVTDSLTDGLEVVAAEVDAFEETIFDHPRARDRDRMAVLRRTLNGVRRTLIAQRQAFPRIVDQLVAVADDPDTLRTYLADVSDHLSQALDEVEADRESLQGMLDTYSNEVQERLTIVATVFLPLTALTGFFGQNFDWMLAHIGSAWAFFGLGIGGLVGSVLIILLWLRRTGLLDKSGTSSGA</sequence>
<keyword evidence="6 11" id="KW-0812">Transmembrane</keyword>
<feature type="transmembrane region" description="Helical" evidence="11">
    <location>
        <begin position="245"/>
        <end position="264"/>
    </location>
</feature>
<evidence type="ECO:0000256" key="3">
    <source>
        <dbReference type="ARBA" id="ARBA00022448"/>
    </source>
</evidence>
<gene>
    <name evidence="12" type="ORF">ACFPBZ_21215</name>
</gene>
<reference evidence="13" key="1">
    <citation type="journal article" date="2019" name="Int. J. Syst. Evol. Microbiol.">
        <title>The Global Catalogue of Microorganisms (GCM) 10K type strain sequencing project: providing services to taxonomists for standard genome sequencing and annotation.</title>
        <authorList>
            <consortium name="The Broad Institute Genomics Platform"/>
            <consortium name="The Broad Institute Genome Sequencing Center for Infectious Disease"/>
            <person name="Wu L."/>
            <person name="Ma J."/>
        </authorList>
    </citation>
    <scope>NUCLEOTIDE SEQUENCE [LARGE SCALE GENOMIC DNA]</scope>
    <source>
        <strain evidence="13">CGMCC 4.7093</strain>
    </source>
</reference>
<dbReference type="PANTHER" id="PTHR46494">
    <property type="entry name" value="CORA FAMILY METAL ION TRANSPORTER (EUROFUNG)"/>
    <property type="match status" value="1"/>
</dbReference>
<keyword evidence="3" id="KW-0813">Transport</keyword>
<dbReference type="SUPFAM" id="SSF144083">
    <property type="entry name" value="Magnesium transport protein CorA, transmembrane region"/>
    <property type="match status" value="1"/>
</dbReference>
<keyword evidence="13" id="KW-1185">Reference proteome</keyword>
<evidence type="ECO:0000256" key="11">
    <source>
        <dbReference type="SAM" id="Phobius"/>
    </source>
</evidence>
<organism evidence="12 13">
    <name type="scientific">Actinomycetospora atypica</name>
    <dbReference type="NCBI Taxonomy" id="1290095"/>
    <lineage>
        <taxon>Bacteria</taxon>
        <taxon>Bacillati</taxon>
        <taxon>Actinomycetota</taxon>
        <taxon>Actinomycetes</taxon>
        <taxon>Pseudonocardiales</taxon>
        <taxon>Pseudonocardiaceae</taxon>
        <taxon>Actinomycetospora</taxon>
    </lineage>
</organism>
<dbReference type="Gene3D" id="1.20.58.340">
    <property type="entry name" value="Magnesium transport protein CorA, transmembrane region"/>
    <property type="match status" value="2"/>
</dbReference>
<keyword evidence="4" id="KW-1003">Cell membrane</keyword>
<evidence type="ECO:0000256" key="8">
    <source>
        <dbReference type="ARBA" id="ARBA00022989"/>
    </source>
</evidence>
<dbReference type="CDD" id="cd12822">
    <property type="entry name" value="TmCorA-like"/>
    <property type="match status" value="1"/>
</dbReference>
<dbReference type="Gene3D" id="3.30.460.20">
    <property type="entry name" value="CorA soluble domain-like"/>
    <property type="match status" value="1"/>
</dbReference>
<comment type="subcellular location">
    <subcellularLocation>
        <location evidence="1">Cell membrane</location>
        <topology evidence="1">Multi-pass membrane protein</topology>
    </subcellularLocation>
</comment>
<name>A0ABV9YS79_9PSEU</name>
<evidence type="ECO:0000256" key="2">
    <source>
        <dbReference type="ARBA" id="ARBA00009765"/>
    </source>
</evidence>
<comment type="caution">
    <text evidence="12">The sequence shown here is derived from an EMBL/GenBank/DDBJ whole genome shotgun (WGS) entry which is preliminary data.</text>
</comment>